<evidence type="ECO:0000313" key="3">
    <source>
        <dbReference type="Proteomes" id="UP000199045"/>
    </source>
</evidence>
<dbReference type="InterPro" id="IPR012347">
    <property type="entry name" value="Ferritin-like"/>
</dbReference>
<feature type="domain" description="DUF4142" evidence="1">
    <location>
        <begin position="109"/>
        <end position="242"/>
    </location>
</feature>
<dbReference type="Gene3D" id="1.20.1260.10">
    <property type="match status" value="1"/>
</dbReference>
<gene>
    <name evidence="2" type="ORF">SAMN04488121_11529</name>
</gene>
<dbReference type="AlphaFoldDB" id="A0A1G8DLP2"/>
<dbReference type="STRING" id="104663.SAMN04488121_11529"/>
<evidence type="ECO:0000313" key="2">
    <source>
        <dbReference type="EMBL" id="SDH58491.1"/>
    </source>
</evidence>
<dbReference type="OrthoDB" id="883203at2"/>
<proteinExistence type="predicted"/>
<accession>A0A1G8DLP2</accession>
<reference evidence="2 3" key="1">
    <citation type="submission" date="2016-10" db="EMBL/GenBank/DDBJ databases">
        <authorList>
            <person name="de Groot N.N."/>
        </authorList>
    </citation>
    <scope>NUCLEOTIDE SEQUENCE [LARGE SCALE GENOMIC DNA]</scope>
    <source>
        <strain evidence="2 3">DSM 527</strain>
    </source>
</reference>
<dbReference type="Proteomes" id="UP000199045">
    <property type="component" value="Unassembled WGS sequence"/>
</dbReference>
<sequence length="248" mass="27471">MVQVAFVKLRRINGFQGLARYLSCPEPGMVPFLQNNRRKRYDTLLLITSQIVKPKRVQMKKLTFFAATLLAAWMLQACNGGNTNAKHEDAVDSAQAVNKETAPVDKESSDFAIEAANGGMMEVEAGKLAQEKATNQRVKDFAAMMVRDHSKANDELKGLAQSKNIALPDSVSGDAKDHIDKMSKMSGKDFDKHYIDMMVDDHDKDVDKFEKASGNLSDPDLKTWAGNTLPTLRAHQDSAKAIKESLKK</sequence>
<organism evidence="2 3">
    <name type="scientific">Chitinophaga filiformis</name>
    <name type="common">Myxococcus filiformis</name>
    <name type="synonym">Flexibacter filiformis</name>
    <dbReference type="NCBI Taxonomy" id="104663"/>
    <lineage>
        <taxon>Bacteria</taxon>
        <taxon>Pseudomonadati</taxon>
        <taxon>Bacteroidota</taxon>
        <taxon>Chitinophagia</taxon>
        <taxon>Chitinophagales</taxon>
        <taxon>Chitinophagaceae</taxon>
        <taxon>Chitinophaga</taxon>
    </lineage>
</organism>
<dbReference type="PANTHER" id="PTHR38593:SF1">
    <property type="entry name" value="BLR2558 PROTEIN"/>
    <property type="match status" value="1"/>
</dbReference>
<dbReference type="EMBL" id="FNBN01000015">
    <property type="protein sequence ID" value="SDH58491.1"/>
    <property type="molecule type" value="Genomic_DNA"/>
</dbReference>
<dbReference type="PANTHER" id="PTHR38593">
    <property type="entry name" value="BLR2558 PROTEIN"/>
    <property type="match status" value="1"/>
</dbReference>
<dbReference type="InterPro" id="IPR025419">
    <property type="entry name" value="DUF4142"/>
</dbReference>
<dbReference type="Pfam" id="PF13628">
    <property type="entry name" value="DUF4142"/>
    <property type="match status" value="1"/>
</dbReference>
<protein>
    <submittedName>
        <fullName evidence="2">Putative membrane protein</fullName>
    </submittedName>
</protein>
<name>A0A1G8DLP2_CHIFI</name>
<evidence type="ECO:0000259" key="1">
    <source>
        <dbReference type="Pfam" id="PF13628"/>
    </source>
</evidence>